<sequence length="134" mass="14167">MSKTTNIASWSIRRHADGDDGYDYAPAACLEGDGDDEDRDYDYAPAASMEATVSEALNLKVLEKKRDKMSVVLGAGVVASQSHANAPVVIATNQGLSSVCNLESPGHVGTSRGAAVENQAKRSDVKLTWNLNNG</sequence>
<dbReference type="EMBL" id="JAAWWB010000014">
    <property type="protein sequence ID" value="KAG6767145.1"/>
    <property type="molecule type" value="Genomic_DNA"/>
</dbReference>
<dbReference type="Proteomes" id="UP000886885">
    <property type="component" value="Chromosome 7D"/>
</dbReference>
<accession>A0A8X7ZE97</accession>
<name>A0A8X7ZE97_POPTO</name>
<dbReference type="AlphaFoldDB" id="A0A8X7ZE97"/>
<evidence type="ECO:0000313" key="1">
    <source>
        <dbReference type="EMBL" id="KAG6767145.1"/>
    </source>
</evidence>
<dbReference type="PANTHER" id="PTHR37077">
    <property type="match status" value="1"/>
</dbReference>
<proteinExistence type="predicted"/>
<comment type="caution">
    <text evidence="1">The sequence shown here is derived from an EMBL/GenBank/DDBJ whole genome shotgun (WGS) entry which is preliminary data.</text>
</comment>
<reference evidence="1" key="1">
    <citation type="journal article" date="2020" name="bioRxiv">
        <title>Hybrid origin of Populus tomentosa Carr. identified through genome sequencing and phylogenomic analysis.</title>
        <authorList>
            <person name="An X."/>
            <person name="Gao K."/>
            <person name="Chen Z."/>
            <person name="Li J."/>
            <person name="Yang X."/>
            <person name="Yang X."/>
            <person name="Zhou J."/>
            <person name="Guo T."/>
            <person name="Zhao T."/>
            <person name="Huang S."/>
            <person name="Miao D."/>
            <person name="Khan W.U."/>
            <person name="Rao P."/>
            <person name="Ye M."/>
            <person name="Lei B."/>
            <person name="Liao W."/>
            <person name="Wang J."/>
            <person name="Ji L."/>
            <person name="Li Y."/>
            <person name="Guo B."/>
            <person name="Mustafa N.S."/>
            <person name="Li S."/>
            <person name="Yun Q."/>
            <person name="Keller S.R."/>
            <person name="Mao J."/>
            <person name="Zhang R."/>
            <person name="Strauss S.H."/>
        </authorList>
    </citation>
    <scope>NUCLEOTIDE SEQUENCE</scope>
    <source>
        <strain evidence="1">GM15</strain>
        <tissue evidence="1">Leaf</tissue>
    </source>
</reference>
<gene>
    <name evidence="1" type="ORF">POTOM_028324</name>
</gene>
<evidence type="ECO:0000313" key="2">
    <source>
        <dbReference type="Proteomes" id="UP000886885"/>
    </source>
</evidence>
<dbReference type="PANTHER" id="PTHR37077:SF1">
    <property type="match status" value="1"/>
</dbReference>
<organism evidence="1 2">
    <name type="scientific">Populus tomentosa</name>
    <name type="common">Chinese white poplar</name>
    <dbReference type="NCBI Taxonomy" id="118781"/>
    <lineage>
        <taxon>Eukaryota</taxon>
        <taxon>Viridiplantae</taxon>
        <taxon>Streptophyta</taxon>
        <taxon>Embryophyta</taxon>
        <taxon>Tracheophyta</taxon>
        <taxon>Spermatophyta</taxon>
        <taxon>Magnoliopsida</taxon>
        <taxon>eudicotyledons</taxon>
        <taxon>Gunneridae</taxon>
        <taxon>Pentapetalae</taxon>
        <taxon>rosids</taxon>
        <taxon>fabids</taxon>
        <taxon>Malpighiales</taxon>
        <taxon>Salicaceae</taxon>
        <taxon>Saliceae</taxon>
        <taxon>Populus</taxon>
    </lineage>
</organism>
<keyword evidence="2" id="KW-1185">Reference proteome</keyword>
<protein>
    <submittedName>
        <fullName evidence="1">Uncharacterized protein</fullName>
    </submittedName>
</protein>